<accession>A0A0E2AXR7</accession>
<protein>
    <submittedName>
        <fullName evidence="2">Uncharacterized protein</fullName>
    </submittedName>
</protein>
<keyword evidence="1" id="KW-1133">Transmembrane helix</keyword>
<keyword evidence="1" id="KW-0812">Transmembrane</keyword>
<gene>
    <name evidence="2" type="ORF">LEP1GSC081_2522</name>
</gene>
<dbReference type="EMBL" id="AHMY02000068">
    <property type="protein sequence ID" value="EKO13700.1"/>
    <property type="molecule type" value="Genomic_DNA"/>
</dbReference>
<evidence type="ECO:0000256" key="1">
    <source>
        <dbReference type="SAM" id="Phobius"/>
    </source>
</evidence>
<proteinExistence type="predicted"/>
<comment type="caution">
    <text evidence="2">The sequence shown here is derived from an EMBL/GenBank/DDBJ whole genome shotgun (WGS) entry which is preliminary data.</text>
</comment>
<evidence type="ECO:0000313" key="3">
    <source>
        <dbReference type="Proteomes" id="UP000006253"/>
    </source>
</evidence>
<reference evidence="2 3" key="1">
    <citation type="submission" date="2012-10" db="EMBL/GenBank/DDBJ databases">
        <authorList>
            <person name="Harkins D.M."/>
            <person name="Durkin A.S."/>
            <person name="Brinkac L.M."/>
            <person name="Selengut J.D."/>
            <person name="Sanka R."/>
            <person name="DePew J."/>
            <person name="Purushe J."/>
            <person name="Peacock S.J."/>
            <person name="Thaipadungpanit J."/>
            <person name="Wuthiekanun V.W."/>
            <person name="Day N.P."/>
            <person name="Vinetz J.M."/>
            <person name="Sutton G.G."/>
            <person name="Nelson W.C."/>
            <person name="Fouts D.E."/>
        </authorList>
    </citation>
    <scope>NUCLEOTIDE SEQUENCE [LARGE SCALE GENOMIC DNA]</scope>
    <source>
        <strain evidence="2 3">H1</strain>
    </source>
</reference>
<sequence>MLSKSQTKLIKRFINVSGIFLLELLKLIFFCFLFIQVNK</sequence>
<dbReference type="Proteomes" id="UP000006253">
    <property type="component" value="Unassembled WGS sequence"/>
</dbReference>
<feature type="transmembrane region" description="Helical" evidence="1">
    <location>
        <begin position="12"/>
        <end position="35"/>
    </location>
</feature>
<dbReference type="AlphaFoldDB" id="A0A0E2AXR7"/>
<evidence type="ECO:0000313" key="2">
    <source>
        <dbReference type="EMBL" id="EKO13700.1"/>
    </source>
</evidence>
<name>A0A0E2AXR7_9LEPT</name>
<keyword evidence="1" id="KW-0472">Membrane</keyword>
<organism evidence="2 3">
    <name type="scientific">Leptospira kirschneri str. H1</name>
    <dbReference type="NCBI Taxonomy" id="1049966"/>
    <lineage>
        <taxon>Bacteria</taxon>
        <taxon>Pseudomonadati</taxon>
        <taxon>Spirochaetota</taxon>
        <taxon>Spirochaetia</taxon>
        <taxon>Leptospirales</taxon>
        <taxon>Leptospiraceae</taxon>
        <taxon>Leptospira</taxon>
    </lineage>
</organism>